<dbReference type="AlphaFoldDB" id="A0A067CXD1"/>
<protein>
    <submittedName>
        <fullName evidence="1">Uncharacterized protein</fullName>
    </submittedName>
</protein>
<accession>A0A067CXD1</accession>
<dbReference type="VEuPathDB" id="FungiDB:SPRG_00208"/>
<dbReference type="GeneID" id="24122860"/>
<dbReference type="RefSeq" id="XP_012193705.1">
    <property type="nucleotide sequence ID" value="XM_012338315.1"/>
</dbReference>
<dbReference type="Proteomes" id="UP000030745">
    <property type="component" value="Unassembled WGS sequence"/>
</dbReference>
<reference evidence="1 2" key="1">
    <citation type="journal article" date="2013" name="PLoS Genet.">
        <title>Distinctive expansion of potential virulence genes in the genome of the oomycete fish pathogen Saprolegnia parasitica.</title>
        <authorList>
            <person name="Jiang R.H."/>
            <person name="de Bruijn I."/>
            <person name="Haas B.J."/>
            <person name="Belmonte R."/>
            <person name="Lobach L."/>
            <person name="Christie J."/>
            <person name="van den Ackerveken G."/>
            <person name="Bottin A."/>
            <person name="Bulone V."/>
            <person name="Diaz-Moreno S.M."/>
            <person name="Dumas B."/>
            <person name="Fan L."/>
            <person name="Gaulin E."/>
            <person name="Govers F."/>
            <person name="Grenville-Briggs L.J."/>
            <person name="Horner N.R."/>
            <person name="Levin J.Z."/>
            <person name="Mammella M."/>
            <person name="Meijer H.J."/>
            <person name="Morris P."/>
            <person name="Nusbaum C."/>
            <person name="Oome S."/>
            <person name="Phillips A.J."/>
            <person name="van Rooyen D."/>
            <person name="Rzeszutek E."/>
            <person name="Saraiva M."/>
            <person name="Secombes C.J."/>
            <person name="Seidl M.F."/>
            <person name="Snel B."/>
            <person name="Stassen J.H."/>
            <person name="Sykes S."/>
            <person name="Tripathy S."/>
            <person name="van den Berg H."/>
            <person name="Vega-Arreguin J.C."/>
            <person name="Wawra S."/>
            <person name="Young S.K."/>
            <person name="Zeng Q."/>
            <person name="Dieguez-Uribeondo J."/>
            <person name="Russ C."/>
            <person name="Tyler B.M."/>
            <person name="van West P."/>
        </authorList>
    </citation>
    <scope>NUCLEOTIDE SEQUENCE [LARGE SCALE GENOMIC DNA]</scope>
    <source>
        <strain evidence="1 2">CBS 223.65</strain>
    </source>
</reference>
<evidence type="ECO:0000313" key="2">
    <source>
        <dbReference type="Proteomes" id="UP000030745"/>
    </source>
</evidence>
<keyword evidence="2" id="KW-1185">Reference proteome</keyword>
<dbReference type="OrthoDB" id="10573694at2759"/>
<proteinExistence type="predicted"/>
<name>A0A067CXD1_SAPPC</name>
<sequence length="73" mass="8145">MPNAHFPLSVRGSTTTTTELIATMEALQTRLVALQKGQPSATGPSPAVLYVRIRELARHIEALESERRRLNYQ</sequence>
<organism evidence="1 2">
    <name type="scientific">Saprolegnia parasitica (strain CBS 223.65)</name>
    <dbReference type="NCBI Taxonomy" id="695850"/>
    <lineage>
        <taxon>Eukaryota</taxon>
        <taxon>Sar</taxon>
        <taxon>Stramenopiles</taxon>
        <taxon>Oomycota</taxon>
        <taxon>Saprolegniomycetes</taxon>
        <taxon>Saprolegniales</taxon>
        <taxon>Saprolegniaceae</taxon>
        <taxon>Saprolegnia</taxon>
    </lineage>
</organism>
<gene>
    <name evidence="1" type="ORF">SPRG_00208</name>
</gene>
<evidence type="ECO:0000313" key="1">
    <source>
        <dbReference type="EMBL" id="KDO35359.1"/>
    </source>
</evidence>
<dbReference type="EMBL" id="KK583189">
    <property type="protein sequence ID" value="KDO35359.1"/>
    <property type="molecule type" value="Genomic_DNA"/>
</dbReference>
<dbReference type="KEGG" id="spar:SPRG_00208"/>